<dbReference type="PROSITE" id="PS50235">
    <property type="entry name" value="USP_3"/>
    <property type="match status" value="1"/>
</dbReference>
<dbReference type="InterPro" id="IPR025315">
    <property type="entry name" value="DUF4220"/>
</dbReference>
<feature type="transmembrane region" description="Helical" evidence="2">
    <location>
        <begin position="358"/>
        <end position="385"/>
    </location>
</feature>
<keyword evidence="2" id="KW-1133">Transmembrane helix</keyword>
<dbReference type="GO" id="GO:0016579">
    <property type="term" value="P:protein deubiquitination"/>
    <property type="evidence" value="ECO:0007669"/>
    <property type="project" value="InterPro"/>
</dbReference>
<dbReference type="EnsemblPlants" id="ONIVA11G19890.1">
    <property type="protein sequence ID" value="ONIVA11G19890.1"/>
    <property type="gene ID" value="ONIVA11G19890"/>
</dbReference>
<accession>A0A0E0J4C6</accession>
<feature type="compositionally biased region" description="Basic and acidic residues" evidence="1">
    <location>
        <begin position="1069"/>
        <end position="1079"/>
    </location>
</feature>
<sequence length="1260" mass="144903">MGLSEIRDLVSSVFIMLNQKKYILFRIEFLVVLITVLFFVMFIMDNFRRHIHNATMKAIFTLVDTVSDSIVIYLLGAMQTAPFKNGLFPVWALVLVNFRYSTDFISGYGVPDLRGRRFTEWRNVVKLLGSAFLNWSRGSQFALPLWSLWALQILRSSYRFQSRSLALNSSWLGGSSELISEYMRDASNWKPDECNPGTMEGYKYLVYGEKVKLQKPRYVLHIKNISTSQQRRRRSKPGKHPTTTGSKKITRSTLITLDKICGCRRHLLHPCDNIPSPNNSGNIIQGKDQKDLSLAFALSRLIRCRLEDVRLPRDTFRVNKILVKTRIIDEKDVNRAFGIMEQQLAFLNDYFNTRYPMVFWFGLTSLFWSLLASVVTFGVVCWLSVDIRKIYKPPEGELVHLKQGVNVDMIITWVFMFFMMFKEIWEMVIYLLSDWTRLLLVCMYARWDDEYTRNHCMENLILCCFKSNIIAKRWHGHIDQYVFLESYDDRPKIWNLIHTISTGMVPKKDNGAKLSNAIDIPECVKHAILEKLNSMDLTAGYLPKVVNSLRDDKWKSYQWACFELETCTHTILAWHIATSLCEIKLAQGHGVNLSKHGFLCNLLSCFTNCFCSNMYLMDEKKLPGKLQERYIIANSLSRYCAYLLVSKPDLIPDSFFVPNMIFRETVTLAHDDILKGCESLQERYDKLMPKENNNTQNVREENINVDVLRQGAKLADKLMKEENEDCWEILSGVWTELLIHLAPSWNASAHKKYLESGGEFITHIWAVLWHCGIEKSILWPVEDVPLNNAPGATQNNNAENSKVQPVNEMSQAARDKQQMPATTTPNGGHRSCLANGKGNVVRKMKNLGNTCYFNAVLQSLLALNELRVRMLEQDPPPERVLHWELKKLYMDTINCEENTVEPKDLFQLMCSRHEDINQGDTADSNHALHSLLDDLINEEPEGMDLPSTVKSLFNGQVVKSVSSKQCEHRSDTTEALVLSLAIPSKKPVSIQDCLDLYTIGEVDDWECNDCSDAAANASSSQTDKTVDNDQTEKLNSAHQKEHFSHSAKKISTPDQDKGKLPFLDGNSDQMDKCHDKPEEGKKIRRVATIRYHIKKAPPILTIQLKRFEYVHDDGSGKLEEHVSFQETLDLTKYMDTDKDTRCVGNEEYKYCLVAVIVHKGRSLDDGHNFSYVRAGRNDGQNRKSSDTPSWFLANDEEVEEVSLEKVLECEAYILFYERVQQSKEKHGRAKWIRMGDILKNVRCLAQKKYLLNKECQTPND</sequence>
<dbReference type="InterPro" id="IPR001394">
    <property type="entry name" value="Peptidase_C19_UCH"/>
</dbReference>
<evidence type="ECO:0000313" key="4">
    <source>
        <dbReference type="EnsemblPlants" id="ONIVA11G19890.1"/>
    </source>
</evidence>
<feature type="domain" description="USP" evidence="3">
    <location>
        <begin position="842"/>
        <end position="1219"/>
    </location>
</feature>
<organism evidence="4">
    <name type="scientific">Oryza nivara</name>
    <name type="common">Indian wild rice</name>
    <name type="synonym">Oryza sativa f. spontanea</name>
    <dbReference type="NCBI Taxonomy" id="4536"/>
    <lineage>
        <taxon>Eukaryota</taxon>
        <taxon>Viridiplantae</taxon>
        <taxon>Streptophyta</taxon>
        <taxon>Embryophyta</taxon>
        <taxon>Tracheophyta</taxon>
        <taxon>Spermatophyta</taxon>
        <taxon>Magnoliopsida</taxon>
        <taxon>Liliopsida</taxon>
        <taxon>Poales</taxon>
        <taxon>Poaceae</taxon>
        <taxon>BOP clade</taxon>
        <taxon>Oryzoideae</taxon>
        <taxon>Oryzeae</taxon>
        <taxon>Oryzinae</taxon>
        <taxon>Oryza</taxon>
    </lineage>
</organism>
<dbReference type="InterPro" id="IPR007658">
    <property type="entry name" value="DUF594"/>
</dbReference>
<feature type="region of interest" description="Disordered" evidence="1">
    <location>
        <begin position="226"/>
        <end position="247"/>
    </location>
</feature>
<proteinExistence type="predicted"/>
<dbReference type="SUPFAM" id="SSF54001">
    <property type="entry name" value="Cysteine proteinases"/>
    <property type="match status" value="1"/>
</dbReference>
<dbReference type="OMA" id="ETCTHTI"/>
<reference evidence="4" key="1">
    <citation type="submission" date="2015-04" db="UniProtKB">
        <authorList>
            <consortium name="EnsemblPlants"/>
        </authorList>
    </citation>
    <scope>IDENTIFICATION</scope>
    <source>
        <strain evidence="4">SL10</strain>
    </source>
</reference>
<evidence type="ECO:0000313" key="5">
    <source>
        <dbReference type="Proteomes" id="UP000006591"/>
    </source>
</evidence>
<keyword evidence="2" id="KW-0812">Transmembrane</keyword>
<dbReference type="eggNOG" id="KOG1873">
    <property type="taxonomic scope" value="Eukaryota"/>
</dbReference>
<feature type="transmembrane region" description="Helical" evidence="2">
    <location>
        <begin position="405"/>
        <end position="421"/>
    </location>
</feature>
<dbReference type="Proteomes" id="UP000006591">
    <property type="component" value="Chromosome 11"/>
</dbReference>
<dbReference type="GO" id="GO:0004843">
    <property type="term" value="F:cysteine-type deubiquitinase activity"/>
    <property type="evidence" value="ECO:0007669"/>
    <property type="project" value="InterPro"/>
</dbReference>
<dbReference type="Gramene" id="ONIVA11G19890.1">
    <property type="protein sequence ID" value="ONIVA11G19890.1"/>
    <property type="gene ID" value="ONIVA11G19890"/>
</dbReference>
<feature type="region of interest" description="Disordered" evidence="1">
    <location>
        <begin position="1035"/>
        <end position="1079"/>
    </location>
</feature>
<dbReference type="Pfam" id="PF13968">
    <property type="entry name" value="DUF4220"/>
    <property type="match status" value="1"/>
</dbReference>
<dbReference type="STRING" id="4536.A0A0E0J4C6"/>
<evidence type="ECO:0000256" key="2">
    <source>
        <dbReference type="SAM" id="Phobius"/>
    </source>
</evidence>
<keyword evidence="5" id="KW-1185">Reference proteome</keyword>
<dbReference type="InterPro" id="IPR028889">
    <property type="entry name" value="USP"/>
</dbReference>
<feature type="compositionally biased region" description="Basic residues" evidence="1">
    <location>
        <begin position="230"/>
        <end position="239"/>
    </location>
</feature>
<dbReference type="Pfam" id="PF04578">
    <property type="entry name" value="DUF594"/>
    <property type="match status" value="1"/>
</dbReference>
<dbReference type="AlphaFoldDB" id="A0A0E0J4C6"/>
<dbReference type="InterPro" id="IPR038765">
    <property type="entry name" value="Papain-like_cys_pep_sf"/>
</dbReference>
<dbReference type="HOGENOM" id="CLU_008877_0_0_1"/>
<dbReference type="Gene3D" id="3.90.70.10">
    <property type="entry name" value="Cysteine proteinases"/>
    <property type="match status" value="1"/>
</dbReference>
<dbReference type="PANTHER" id="PTHR31325">
    <property type="entry name" value="OS01G0798800 PROTEIN-RELATED"/>
    <property type="match status" value="1"/>
</dbReference>
<evidence type="ECO:0000256" key="1">
    <source>
        <dbReference type="SAM" id="MobiDB-lite"/>
    </source>
</evidence>
<evidence type="ECO:0000259" key="3">
    <source>
        <dbReference type="PROSITE" id="PS50235"/>
    </source>
</evidence>
<reference evidence="4" key="2">
    <citation type="submission" date="2018-04" db="EMBL/GenBank/DDBJ databases">
        <title>OnivRS2 (Oryza nivara Reference Sequence Version 2).</title>
        <authorList>
            <person name="Zhang J."/>
            <person name="Kudrna D."/>
            <person name="Lee S."/>
            <person name="Talag J."/>
            <person name="Rajasekar S."/>
            <person name="Welchert J."/>
            <person name="Hsing Y.-I."/>
            <person name="Wing R.A."/>
        </authorList>
    </citation>
    <scope>NUCLEOTIDE SEQUENCE [LARGE SCALE GENOMIC DNA]</scope>
    <source>
        <strain evidence="4">SL10</strain>
    </source>
</reference>
<dbReference type="Pfam" id="PF00443">
    <property type="entry name" value="UCH"/>
    <property type="match status" value="1"/>
</dbReference>
<protein>
    <recommendedName>
        <fullName evidence="3">USP domain-containing protein</fullName>
    </recommendedName>
</protein>
<feature type="transmembrane region" description="Helical" evidence="2">
    <location>
        <begin position="23"/>
        <end position="44"/>
    </location>
</feature>
<keyword evidence="2" id="KW-0472">Membrane</keyword>
<name>A0A0E0J4C6_ORYNI</name>